<keyword evidence="2 4" id="KW-0808">Transferase</keyword>
<dbReference type="Proteomes" id="UP000530424">
    <property type="component" value="Unassembled WGS sequence"/>
</dbReference>
<dbReference type="InterPro" id="IPR029044">
    <property type="entry name" value="Nucleotide-diphossugar_trans"/>
</dbReference>
<name>A0A853C168_9ACTN</name>
<dbReference type="InterPro" id="IPR050748">
    <property type="entry name" value="Glycosyltrans_8_dom-fam"/>
</dbReference>
<evidence type="ECO:0000313" key="4">
    <source>
        <dbReference type="EMBL" id="NYJ00756.1"/>
    </source>
</evidence>
<sequence length="868" mass="94668">MSTSDPAASGPRSPERALRRLTRAALGTAVVPVQDGTVPDAAVVDEAARSAREARLLAPLARALTRGATFDEAVVATVRQLLDVRERQTARALAMGAAGAGSPWLPDLCIALIHHDRFLFDSAWDAFRGVDAEALATHAPAEAIASALHSGTPEGREVALGIAAVPDRLATEALANAAGPLLVFGETDRARSLLDELARREAGGEPIPDEVAQVVTNLRRWTHPAPPPTAPPDAVRVAVIDYYQPDLGRSSRNVGDYVQTLSMLGHLARHQQVEFTGEAGLGELATDLQGRVRPELRIDEPAGRVHLSTVSRDYSEGDPIAPDTWMVAFGWHMHPMWKLRFGMPYHPNLNPIFASFHVNHVELLTAEAIDYLRAHGPIGCRDWTTVYLLLSAGVDAFFTGCVTSTVGNLFPDRDQVRTEPGVVAAIDYPAGKVKANRPIESSTNVEDKYRFMDLTTGVRDAIDRLDDYQRRYHRIVTSRLHSYLPGTSLGIPVTFRPKTIGDVRFDGLLDMTPEGEAFVAMRDGITGLLGEVLPLVVSGAPSDEVYARWREVTAPLVEQARARLAAPVRMETAAVDGSALVAKVAAGRRDVGPAPAPGATDVALSTDQNLARMLPVTIESIVANASGPLHLWLCTRGLGPDYQDWLSAAFPEVAITFLPFDDVDYGEITRMITHITVSTMDRLLLPDLLPELDRITYIDIDTVTEGDVCELAAIDLGGRSFAARESYFRVENMWRNAGDHLSADRAAELRRAMAAKHPFGTPTLNAGVLVLDLARLRADRFVDWCLPMVADFGLNDQDVLLAWAGDDYQRLEPRWNALPIVESIEDWAIVHYAGIGKPWSEDLTPHREHWRRYAERVAARAPAPPASA</sequence>
<dbReference type="GO" id="GO:0046872">
    <property type="term" value="F:metal ion binding"/>
    <property type="evidence" value="ECO:0007669"/>
    <property type="project" value="UniProtKB-KW"/>
</dbReference>
<dbReference type="PANTHER" id="PTHR13778">
    <property type="entry name" value="GLYCOSYLTRANSFERASE 8 DOMAIN-CONTAINING PROTEIN"/>
    <property type="match status" value="1"/>
</dbReference>
<proteinExistence type="predicted"/>
<dbReference type="PANTHER" id="PTHR13778:SF47">
    <property type="entry name" value="LIPOPOLYSACCHARIDE 1,3-GALACTOSYLTRANSFERASE"/>
    <property type="match status" value="1"/>
</dbReference>
<keyword evidence="5" id="KW-1185">Reference proteome</keyword>
<dbReference type="SUPFAM" id="SSF53448">
    <property type="entry name" value="Nucleotide-diphospho-sugar transferases"/>
    <property type="match status" value="1"/>
</dbReference>
<protein>
    <submittedName>
        <fullName evidence="4">Lipopolysaccharide biosynthesis glycosyltransferase</fullName>
    </submittedName>
</protein>
<evidence type="ECO:0000256" key="3">
    <source>
        <dbReference type="ARBA" id="ARBA00022723"/>
    </source>
</evidence>
<dbReference type="AlphaFoldDB" id="A0A853C168"/>
<evidence type="ECO:0000256" key="2">
    <source>
        <dbReference type="ARBA" id="ARBA00022679"/>
    </source>
</evidence>
<dbReference type="GO" id="GO:0016757">
    <property type="term" value="F:glycosyltransferase activity"/>
    <property type="evidence" value="ECO:0007669"/>
    <property type="project" value="UniProtKB-KW"/>
</dbReference>
<dbReference type="Pfam" id="PF01501">
    <property type="entry name" value="Glyco_transf_8"/>
    <property type="match status" value="1"/>
</dbReference>
<accession>A0A853C168</accession>
<reference evidence="4 5" key="1">
    <citation type="submission" date="2020-07" db="EMBL/GenBank/DDBJ databases">
        <title>Sequencing the genomes of 1000 actinobacteria strains.</title>
        <authorList>
            <person name="Klenk H.-P."/>
        </authorList>
    </citation>
    <scope>NUCLEOTIDE SEQUENCE [LARGE SCALE GENOMIC DNA]</scope>
    <source>
        <strain evidence="4 5">DSM 103833</strain>
    </source>
</reference>
<organism evidence="4 5">
    <name type="scientific">Nocardioides thalensis</name>
    <dbReference type="NCBI Taxonomy" id="1914755"/>
    <lineage>
        <taxon>Bacteria</taxon>
        <taxon>Bacillati</taxon>
        <taxon>Actinomycetota</taxon>
        <taxon>Actinomycetes</taxon>
        <taxon>Propionibacteriales</taxon>
        <taxon>Nocardioidaceae</taxon>
        <taxon>Nocardioides</taxon>
    </lineage>
</organism>
<dbReference type="RefSeq" id="WP_179667302.1">
    <property type="nucleotide sequence ID" value="NZ_JACCFP010000001.1"/>
</dbReference>
<dbReference type="EMBL" id="JACCFP010000001">
    <property type="protein sequence ID" value="NYJ00756.1"/>
    <property type="molecule type" value="Genomic_DNA"/>
</dbReference>
<keyword evidence="3" id="KW-0479">Metal-binding</keyword>
<evidence type="ECO:0000313" key="5">
    <source>
        <dbReference type="Proteomes" id="UP000530424"/>
    </source>
</evidence>
<evidence type="ECO:0000256" key="1">
    <source>
        <dbReference type="ARBA" id="ARBA00022676"/>
    </source>
</evidence>
<dbReference type="InterPro" id="IPR002495">
    <property type="entry name" value="Glyco_trans_8"/>
</dbReference>
<gene>
    <name evidence="4" type="ORF">HNR19_001454</name>
</gene>
<comment type="caution">
    <text evidence="4">The sequence shown here is derived from an EMBL/GenBank/DDBJ whole genome shotgun (WGS) entry which is preliminary data.</text>
</comment>
<dbReference type="Gene3D" id="3.90.550.10">
    <property type="entry name" value="Spore Coat Polysaccharide Biosynthesis Protein SpsA, Chain A"/>
    <property type="match status" value="1"/>
</dbReference>
<keyword evidence="1" id="KW-0328">Glycosyltransferase</keyword>